<dbReference type="InterPro" id="IPR042185">
    <property type="entry name" value="Serpin_sf_2"/>
</dbReference>
<dbReference type="Proteomes" id="UP000033035">
    <property type="component" value="Unassembled WGS sequence"/>
</dbReference>
<proteinExistence type="inferred from homology"/>
<dbReference type="SUPFAM" id="SSF56574">
    <property type="entry name" value="Serpins"/>
    <property type="match status" value="1"/>
</dbReference>
<dbReference type="InterPro" id="IPR042178">
    <property type="entry name" value="Serpin_sf_1"/>
</dbReference>
<protein>
    <recommendedName>
        <fullName evidence="2">Serpin domain-containing protein</fullName>
    </recommendedName>
</protein>
<organism evidence="3 4">
    <name type="scientific">Parabacteroides gordonii MS-1 = DSM 23371</name>
    <dbReference type="NCBI Taxonomy" id="1203610"/>
    <lineage>
        <taxon>Bacteria</taxon>
        <taxon>Pseudomonadati</taxon>
        <taxon>Bacteroidota</taxon>
        <taxon>Bacteroidia</taxon>
        <taxon>Bacteroidales</taxon>
        <taxon>Tannerellaceae</taxon>
        <taxon>Parabacteroides</taxon>
    </lineage>
</organism>
<dbReference type="GO" id="GO:0004867">
    <property type="term" value="F:serine-type endopeptidase inhibitor activity"/>
    <property type="evidence" value="ECO:0007669"/>
    <property type="project" value="InterPro"/>
</dbReference>
<reference evidence="3 4" key="1">
    <citation type="submission" date="2013-04" db="EMBL/GenBank/DDBJ databases">
        <title>The Genome Sequence of Parabacteroides gordonii DSM 23371.</title>
        <authorList>
            <consortium name="The Broad Institute Genomics Platform"/>
            <person name="Earl A."/>
            <person name="Ward D."/>
            <person name="Feldgarden M."/>
            <person name="Gevers D."/>
            <person name="Martens E."/>
            <person name="Sakamoto M."/>
            <person name="Benno Y."/>
            <person name="Suzuki N."/>
            <person name="Matsunaga N."/>
            <person name="Koshihara K."/>
            <person name="Seki M."/>
            <person name="Komiya H."/>
            <person name="Walker B."/>
            <person name="Young S."/>
            <person name="Zeng Q."/>
            <person name="Gargeya S."/>
            <person name="Fitzgerald M."/>
            <person name="Haas B."/>
            <person name="Abouelleil A."/>
            <person name="Allen A.W."/>
            <person name="Alvarado L."/>
            <person name="Arachchi H.M."/>
            <person name="Berlin A.M."/>
            <person name="Chapman S.B."/>
            <person name="Gainer-Dewar J."/>
            <person name="Goldberg J."/>
            <person name="Griggs A."/>
            <person name="Gujja S."/>
            <person name="Hansen M."/>
            <person name="Howarth C."/>
            <person name="Imamovic A."/>
            <person name="Ireland A."/>
            <person name="Larimer J."/>
            <person name="McCowan C."/>
            <person name="Murphy C."/>
            <person name="Pearson M."/>
            <person name="Poon T.W."/>
            <person name="Priest M."/>
            <person name="Roberts A."/>
            <person name="Saif S."/>
            <person name="Shea T."/>
            <person name="Sisk P."/>
            <person name="Sykes S."/>
            <person name="Wortman J."/>
            <person name="Nusbaum C."/>
            <person name="Birren B."/>
        </authorList>
    </citation>
    <scope>NUCLEOTIDE SEQUENCE [LARGE SCALE GENOMIC DNA]</scope>
    <source>
        <strain evidence="3 4">MS-1</strain>
    </source>
</reference>
<keyword evidence="4" id="KW-1185">Reference proteome</keyword>
<dbReference type="Pfam" id="PF00079">
    <property type="entry name" value="Serpin"/>
    <property type="match status" value="1"/>
</dbReference>
<dbReference type="PANTHER" id="PTHR11461">
    <property type="entry name" value="SERINE PROTEASE INHIBITOR, SERPIN"/>
    <property type="match status" value="1"/>
</dbReference>
<dbReference type="SMART" id="SM00093">
    <property type="entry name" value="SERPIN"/>
    <property type="match status" value="1"/>
</dbReference>
<dbReference type="PATRIC" id="fig|1203610.3.peg.2270"/>
<accession>A0A0F5JFJ2</accession>
<dbReference type="InterPro" id="IPR023796">
    <property type="entry name" value="Serpin_dom"/>
</dbReference>
<dbReference type="AlphaFoldDB" id="A0A0F5JFJ2"/>
<evidence type="ECO:0000256" key="1">
    <source>
        <dbReference type="RuleBase" id="RU000411"/>
    </source>
</evidence>
<sequence>MPFFDNFWRQETLLTIVSLLFLLPGCHVDKQSNYPPETITKSNQEFTFNLYKKVVQSETGNICLSPFSVSFCLGMIMNGTEGDTYDEIRQLMGFQDFTREDINRYMQTIRKELSTADTSVTIINANSIWINNRFNVRKAFTRLNKKYYQAEIYNEPFDSNTISKINQWSADHTNGKITKPVQQIDDKFLSILINSIYFKGRWNYEFRKSATIDEPFLTADSCLINTPTMIKKHYINSYRDEKVTVAELPYGNETFSMVLFLPTQKDGDINEIIAHLDKEQWEGWLNNLSLHKFELHLPRFKMEQKINLEKQLKALGIKKAFIASLDFAQMCQTEKFYIHSLSQNSFIEVNEEGTEAAATTVASIIAEEEIASNFPAIIRFDRPFGYMIQEKNSGIILFAGKVDNPKECFLNIKPE</sequence>
<dbReference type="RefSeq" id="WP_052349853.1">
    <property type="nucleotide sequence ID" value="NZ_AUAE01000028.1"/>
</dbReference>
<comment type="caution">
    <text evidence="3">The sequence shown here is derived from an EMBL/GenBank/DDBJ whole genome shotgun (WGS) entry which is preliminary data.</text>
</comment>
<comment type="similarity">
    <text evidence="1">Belongs to the serpin family.</text>
</comment>
<dbReference type="Gene3D" id="2.30.39.10">
    <property type="entry name" value="Alpha-1-antitrypsin, domain 1"/>
    <property type="match status" value="1"/>
</dbReference>
<dbReference type="InterPro" id="IPR036186">
    <property type="entry name" value="Serpin_sf"/>
</dbReference>
<evidence type="ECO:0000259" key="2">
    <source>
        <dbReference type="SMART" id="SM00093"/>
    </source>
</evidence>
<evidence type="ECO:0000313" key="3">
    <source>
        <dbReference type="EMBL" id="KKB56576.1"/>
    </source>
</evidence>
<gene>
    <name evidence="3" type="ORF">HMPREF1536_02212</name>
</gene>
<dbReference type="InterPro" id="IPR000215">
    <property type="entry name" value="Serpin_fam"/>
</dbReference>
<feature type="domain" description="Serpin" evidence="2">
    <location>
        <begin position="48"/>
        <end position="405"/>
    </location>
</feature>
<dbReference type="HOGENOM" id="CLU_023330_0_3_10"/>
<dbReference type="GO" id="GO:0005615">
    <property type="term" value="C:extracellular space"/>
    <property type="evidence" value="ECO:0007669"/>
    <property type="project" value="InterPro"/>
</dbReference>
<evidence type="ECO:0000313" key="4">
    <source>
        <dbReference type="Proteomes" id="UP000033035"/>
    </source>
</evidence>
<dbReference type="EMBL" id="AQHW01000014">
    <property type="protein sequence ID" value="KKB56576.1"/>
    <property type="molecule type" value="Genomic_DNA"/>
</dbReference>
<name>A0A0F5JFJ2_9BACT</name>
<dbReference type="Gene3D" id="3.30.497.10">
    <property type="entry name" value="Antithrombin, subunit I, domain 2"/>
    <property type="match status" value="1"/>
</dbReference>
<dbReference type="CDD" id="cd19588">
    <property type="entry name" value="serpin_miropin-like"/>
    <property type="match status" value="1"/>
</dbReference>
<dbReference type="PANTHER" id="PTHR11461:SF211">
    <property type="entry name" value="GH10112P-RELATED"/>
    <property type="match status" value="1"/>
</dbReference>
<dbReference type="STRING" id="1203610.HMPREF1536_02212"/>